<keyword evidence="6 7" id="KW-0472">Membrane</keyword>
<evidence type="ECO:0000256" key="1">
    <source>
        <dbReference type="ARBA" id="ARBA00004651"/>
    </source>
</evidence>
<organism evidence="9 10">
    <name type="scientific">Cohnella boryungensis</name>
    <dbReference type="NCBI Taxonomy" id="768479"/>
    <lineage>
        <taxon>Bacteria</taxon>
        <taxon>Bacillati</taxon>
        <taxon>Bacillota</taxon>
        <taxon>Bacilli</taxon>
        <taxon>Bacillales</taxon>
        <taxon>Paenibacillaceae</taxon>
        <taxon>Cohnella</taxon>
    </lineage>
</organism>
<evidence type="ECO:0000256" key="7">
    <source>
        <dbReference type="SAM" id="Phobius"/>
    </source>
</evidence>
<reference evidence="10" key="1">
    <citation type="journal article" date="2019" name="Int. J. Syst. Evol. Microbiol.">
        <title>The Global Catalogue of Microorganisms (GCM) 10K type strain sequencing project: providing services to taxonomists for standard genome sequencing and annotation.</title>
        <authorList>
            <consortium name="The Broad Institute Genomics Platform"/>
            <consortium name="The Broad Institute Genome Sequencing Center for Infectious Disease"/>
            <person name="Wu L."/>
            <person name="Ma J."/>
        </authorList>
    </citation>
    <scope>NUCLEOTIDE SEQUENCE [LARGE SCALE GENOMIC DNA]</scope>
    <source>
        <strain evidence="10">CGMCC 4.1641</strain>
    </source>
</reference>
<dbReference type="Pfam" id="PF06580">
    <property type="entry name" value="His_kinase"/>
    <property type="match status" value="1"/>
</dbReference>
<proteinExistence type="predicted"/>
<dbReference type="EMBL" id="JBHSED010000074">
    <property type="protein sequence ID" value="MFC4307237.1"/>
    <property type="molecule type" value="Genomic_DNA"/>
</dbReference>
<evidence type="ECO:0000313" key="10">
    <source>
        <dbReference type="Proteomes" id="UP001595755"/>
    </source>
</evidence>
<dbReference type="InterPro" id="IPR003660">
    <property type="entry name" value="HAMP_dom"/>
</dbReference>
<keyword evidence="10" id="KW-1185">Reference proteome</keyword>
<comment type="caution">
    <text evidence="9">The sequence shown here is derived from an EMBL/GenBank/DDBJ whole genome shotgun (WGS) entry which is preliminary data.</text>
</comment>
<keyword evidence="7" id="KW-1133">Transmembrane helix</keyword>
<feature type="domain" description="HAMP" evidence="8">
    <location>
        <begin position="354"/>
        <end position="411"/>
    </location>
</feature>
<sequence>MKAISGGTGTPMWNKFRNIQTILFSTYSLIIIVVFTILVLWFYTWTSDLLRKNATDSLENNGKSMQEQIESEIRKMNDVSLNVMYSNLVKNRFKQYLSDIDNGASEPVDPAIPQASEPLESAKELAEILTAAIGPSRPVEQLYLYDFKNKVYGNGFDNRERYYDPKKKFWYDEVVSSDATKIITPPVIDEEMSKYISSRDKQYSMSLFRLFYDTYNVPIGIVEVKQYYNRIMRSVLDYKRDNPDQESVLVYTDAGEILYPLEANAEDYEAYIQYAGERRGSEAPDRFTSAFTNPLTGHKELLSYHHSSFTGWNTVLIVSENKLLSPLFRFARTTVLVALFILLFAIALSYVAAKRITYPILKIHRAIRNIRLDDLGSGRVATQELNSGLNELDQLHGSFLQMSARLRQSMDELLLSQSQELQSKLVALQTQMNPHFLYNTLATISAMAEEKMNEEIVAMSENMSDILRYISSDQPLVPLETELLYTAKYLEVNGLRHRSKLMYEFEIAERLKRLQVPKLIVQPLVENALKFGTLEKPPWRIRIKADVADHRWRISVSDNGPGFSEDSLARLDQKIRELGRSNEMPVLQLGGMGLLNIYIRLKLTYGDSARFELANSPEGGAVITIGGKLSNKEE</sequence>
<keyword evidence="7" id="KW-0812">Transmembrane</keyword>
<feature type="transmembrane region" description="Helical" evidence="7">
    <location>
        <begin position="330"/>
        <end position="353"/>
    </location>
</feature>
<evidence type="ECO:0000256" key="6">
    <source>
        <dbReference type="ARBA" id="ARBA00023136"/>
    </source>
</evidence>
<dbReference type="GO" id="GO:0004673">
    <property type="term" value="F:protein histidine kinase activity"/>
    <property type="evidence" value="ECO:0007669"/>
    <property type="project" value="UniProtKB-EC"/>
</dbReference>
<keyword evidence="3" id="KW-0597">Phosphoprotein</keyword>
<dbReference type="Proteomes" id="UP001595755">
    <property type="component" value="Unassembled WGS sequence"/>
</dbReference>
<dbReference type="InterPro" id="IPR050640">
    <property type="entry name" value="Bact_2-comp_sensor_kinase"/>
</dbReference>
<evidence type="ECO:0000256" key="4">
    <source>
        <dbReference type="ARBA" id="ARBA00022679"/>
    </source>
</evidence>
<dbReference type="Gene3D" id="6.10.340.10">
    <property type="match status" value="1"/>
</dbReference>
<dbReference type="InterPro" id="IPR010559">
    <property type="entry name" value="Sig_transdc_His_kin_internal"/>
</dbReference>
<comment type="subcellular location">
    <subcellularLocation>
        <location evidence="1">Cell membrane</location>
        <topology evidence="1">Multi-pass membrane protein</topology>
    </subcellularLocation>
</comment>
<keyword evidence="4 9" id="KW-0808">Transferase</keyword>
<dbReference type="PROSITE" id="PS50885">
    <property type="entry name" value="HAMP"/>
    <property type="match status" value="1"/>
</dbReference>
<dbReference type="InterPro" id="IPR036890">
    <property type="entry name" value="HATPase_C_sf"/>
</dbReference>
<name>A0ABV8SIG1_9BACL</name>
<dbReference type="Gene3D" id="3.30.565.10">
    <property type="entry name" value="Histidine kinase-like ATPase, C-terminal domain"/>
    <property type="match status" value="1"/>
</dbReference>
<evidence type="ECO:0000313" key="9">
    <source>
        <dbReference type="EMBL" id="MFC4307237.1"/>
    </source>
</evidence>
<evidence type="ECO:0000259" key="8">
    <source>
        <dbReference type="PROSITE" id="PS50885"/>
    </source>
</evidence>
<dbReference type="PANTHER" id="PTHR34220">
    <property type="entry name" value="SENSOR HISTIDINE KINASE YPDA"/>
    <property type="match status" value="1"/>
</dbReference>
<gene>
    <name evidence="9" type="ORF">ACFO1S_27815</name>
</gene>
<accession>A0ABV8SIG1</accession>
<dbReference type="InterPro" id="IPR003594">
    <property type="entry name" value="HATPase_dom"/>
</dbReference>
<protein>
    <submittedName>
        <fullName evidence="9">Sensor histidine kinase</fullName>
        <ecNumber evidence="9">2.7.13.3</ecNumber>
    </submittedName>
</protein>
<dbReference type="SUPFAM" id="SSF55874">
    <property type="entry name" value="ATPase domain of HSP90 chaperone/DNA topoisomerase II/histidine kinase"/>
    <property type="match status" value="1"/>
</dbReference>
<dbReference type="EC" id="2.7.13.3" evidence="9"/>
<keyword evidence="5 9" id="KW-0418">Kinase</keyword>
<feature type="transmembrane region" description="Helical" evidence="7">
    <location>
        <begin position="21"/>
        <end position="43"/>
    </location>
</feature>
<evidence type="ECO:0000256" key="3">
    <source>
        <dbReference type="ARBA" id="ARBA00022553"/>
    </source>
</evidence>
<dbReference type="Pfam" id="PF02518">
    <property type="entry name" value="HATPase_c"/>
    <property type="match status" value="1"/>
</dbReference>
<keyword evidence="2" id="KW-1003">Cell membrane</keyword>
<dbReference type="PANTHER" id="PTHR34220:SF7">
    <property type="entry name" value="SENSOR HISTIDINE KINASE YPDA"/>
    <property type="match status" value="1"/>
</dbReference>
<evidence type="ECO:0000256" key="2">
    <source>
        <dbReference type="ARBA" id="ARBA00022475"/>
    </source>
</evidence>
<evidence type="ECO:0000256" key="5">
    <source>
        <dbReference type="ARBA" id="ARBA00022777"/>
    </source>
</evidence>